<evidence type="ECO:0000259" key="1">
    <source>
        <dbReference type="Pfam" id="PF01918"/>
    </source>
</evidence>
<keyword evidence="3" id="KW-1185">Reference proteome</keyword>
<dbReference type="GO" id="GO:0003676">
    <property type="term" value="F:nucleic acid binding"/>
    <property type="evidence" value="ECO:0007669"/>
    <property type="project" value="InterPro"/>
</dbReference>
<evidence type="ECO:0000313" key="3">
    <source>
        <dbReference type="Proteomes" id="UP001296104"/>
    </source>
</evidence>
<dbReference type="Pfam" id="PF01918">
    <property type="entry name" value="Alba"/>
    <property type="match status" value="1"/>
</dbReference>
<evidence type="ECO:0000313" key="2">
    <source>
        <dbReference type="EMBL" id="CAK4026585.1"/>
    </source>
</evidence>
<gene>
    <name evidence="2" type="ORF">LECACI_7A005026</name>
</gene>
<comment type="caution">
    <text evidence="2">The sequence shown here is derived from an EMBL/GenBank/DDBJ whole genome shotgun (WGS) entry which is preliminary data.</text>
</comment>
<dbReference type="Proteomes" id="UP001296104">
    <property type="component" value="Unassembled WGS sequence"/>
</dbReference>
<sequence length="145" mass="15798">MAAPRDGAPLPQENYNLVNLSVLSSTQISNRTSAVLSNLQAEDSDNQSRTPIVALTAKPKAAPKLISIIEIVKRDLASKNIKCFQYNALKTEYVRMLDDAGGSADVLETMPGARGTDRGREVPLMTIYLSTVSIRELKAEYGEQT</sequence>
<protein>
    <recommendedName>
        <fullName evidence="1">DNA/RNA-binding protein Alba-like domain-containing protein</fullName>
    </recommendedName>
</protein>
<organism evidence="2 3">
    <name type="scientific">Lecanosticta acicola</name>
    <dbReference type="NCBI Taxonomy" id="111012"/>
    <lineage>
        <taxon>Eukaryota</taxon>
        <taxon>Fungi</taxon>
        <taxon>Dikarya</taxon>
        <taxon>Ascomycota</taxon>
        <taxon>Pezizomycotina</taxon>
        <taxon>Dothideomycetes</taxon>
        <taxon>Dothideomycetidae</taxon>
        <taxon>Mycosphaerellales</taxon>
        <taxon>Mycosphaerellaceae</taxon>
        <taxon>Lecanosticta</taxon>
    </lineage>
</organism>
<feature type="domain" description="DNA/RNA-binding protein Alba-like" evidence="1">
    <location>
        <begin position="21"/>
        <end position="89"/>
    </location>
</feature>
<name>A0AAI8YZW2_9PEZI</name>
<dbReference type="AlphaFoldDB" id="A0AAI8YZW2"/>
<accession>A0AAI8YZW2</accession>
<reference evidence="2" key="1">
    <citation type="submission" date="2023-11" db="EMBL/GenBank/DDBJ databases">
        <authorList>
            <person name="Alioto T."/>
            <person name="Alioto T."/>
            <person name="Gomez Garrido J."/>
        </authorList>
    </citation>
    <scope>NUCLEOTIDE SEQUENCE</scope>
</reference>
<dbReference type="EMBL" id="CAVMBE010000031">
    <property type="protein sequence ID" value="CAK4026585.1"/>
    <property type="molecule type" value="Genomic_DNA"/>
</dbReference>
<proteinExistence type="predicted"/>
<dbReference type="InterPro" id="IPR002775">
    <property type="entry name" value="DNA/RNA-bd_Alba-like"/>
</dbReference>